<feature type="domain" description="U1-type" evidence="13">
    <location>
        <begin position="67"/>
        <end position="101"/>
    </location>
</feature>
<evidence type="ECO:0000256" key="9">
    <source>
        <dbReference type="ARBA" id="ARBA00023158"/>
    </source>
</evidence>
<dbReference type="InParanoid" id="A0A165BBF2"/>
<keyword evidence="6 14" id="KW-0378">Hydrolase</keyword>
<comment type="catalytic activity">
    <reaction evidence="10">
        <text>ATP + H2O = ADP + phosphate + H(+)</text>
        <dbReference type="Rhea" id="RHEA:13065"/>
        <dbReference type="ChEBI" id="CHEBI:15377"/>
        <dbReference type="ChEBI" id="CHEBI:15378"/>
        <dbReference type="ChEBI" id="CHEBI:30616"/>
        <dbReference type="ChEBI" id="CHEBI:43474"/>
        <dbReference type="ChEBI" id="CHEBI:456216"/>
        <dbReference type="EC" id="3.6.4.13"/>
    </reaction>
</comment>
<evidence type="ECO:0000313" key="15">
    <source>
        <dbReference type="Proteomes" id="UP000076871"/>
    </source>
</evidence>
<dbReference type="Pfam" id="PF13087">
    <property type="entry name" value="AAA_12"/>
    <property type="match status" value="1"/>
</dbReference>
<dbReference type="GO" id="GO:0032574">
    <property type="term" value="F:5'-3' RNA helicase activity"/>
    <property type="evidence" value="ECO:0007669"/>
    <property type="project" value="InterPro"/>
</dbReference>
<dbReference type="AlphaFoldDB" id="A0A165BBF2"/>
<dbReference type="GO" id="GO:0005694">
    <property type="term" value="C:chromosome"/>
    <property type="evidence" value="ECO:0007669"/>
    <property type="project" value="UniProtKB-ARBA"/>
</dbReference>
<dbReference type="Proteomes" id="UP000076871">
    <property type="component" value="Unassembled WGS sequence"/>
</dbReference>
<gene>
    <name evidence="14" type="ORF">LAESUDRAFT_753105</name>
</gene>
<dbReference type="InterPro" id="IPR049080">
    <property type="entry name" value="MOV-10-like_beta-barrel"/>
</dbReference>
<evidence type="ECO:0000256" key="4">
    <source>
        <dbReference type="ARBA" id="ARBA00022490"/>
    </source>
</evidence>
<dbReference type="CDD" id="cd18808">
    <property type="entry name" value="SF1_C_Upf1"/>
    <property type="match status" value="1"/>
</dbReference>
<evidence type="ECO:0000256" key="2">
    <source>
        <dbReference type="ARBA" id="ARBA00005601"/>
    </source>
</evidence>
<dbReference type="OrthoDB" id="6513042at2759"/>
<dbReference type="GO" id="GO:0016787">
    <property type="term" value="F:hydrolase activity"/>
    <property type="evidence" value="ECO:0007669"/>
    <property type="project" value="UniProtKB-KW"/>
</dbReference>
<dbReference type="PANTHER" id="PTHR45418:SF1">
    <property type="entry name" value="CANCER_TESTIS ANTIGEN 55"/>
    <property type="match status" value="1"/>
</dbReference>
<dbReference type="Pfam" id="PF12874">
    <property type="entry name" value="zf-met"/>
    <property type="match status" value="1"/>
</dbReference>
<dbReference type="InterPro" id="IPR013087">
    <property type="entry name" value="Znf_C2H2_type"/>
</dbReference>
<protein>
    <recommendedName>
        <fullName evidence="3">RNA helicase</fullName>
        <ecNumber evidence="3">3.6.4.13</ecNumber>
    </recommendedName>
</protein>
<feature type="domain" description="AAA+ ATPase" evidence="12">
    <location>
        <begin position="534"/>
        <end position="711"/>
    </location>
</feature>
<evidence type="ECO:0000256" key="11">
    <source>
        <dbReference type="SAM" id="MobiDB-lite"/>
    </source>
</evidence>
<proteinExistence type="inferred from homology"/>
<dbReference type="GO" id="GO:0003723">
    <property type="term" value="F:RNA binding"/>
    <property type="evidence" value="ECO:0007669"/>
    <property type="project" value="InterPro"/>
</dbReference>
<dbReference type="STRING" id="1314785.A0A165BBF2"/>
<keyword evidence="9" id="KW-0943">RNA-mediated gene silencing</keyword>
<dbReference type="RefSeq" id="XP_040758413.1">
    <property type="nucleotide sequence ID" value="XM_040911758.1"/>
</dbReference>
<dbReference type="CDD" id="cd18038">
    <property type="entry name" value="DEXXQc_Helz-like"/>
    <property type="match status" value="1"/>
</dbReference>
<dbReference type="EC" id="3.6.4.13" evidence="3"/>
<reference evidence="14 15" key="1">
    <citation type="journal article" date="2016" name="Mol. Biol. Evol.">
        <title>Comparative Genomics of Early-Diverging Mushroom-Forming Fungi Provides Insights into the Origins of Lignocellulose Decay Capabilities.</title>
        <authorList>
            <person name="Nagy L.G."/>
            <person name="Riley R."/>
            <person name="Tritt A."/>
            <person name="Adam C."/>
            <person name="Daum C."/>
            <person name="Floudas D."/>
            <person name="Sun H."/>
            <person name="Yadav J.S."/>
            <person name="Pangilinan J."/>
            <person name="Larsson K.H."/>
            <person name="Matsuura K."/>
            <person name="Barry K."/>
            <person name="Labutti K."/>
            <person name="Kuo R."/>
            <person name="Ohm R.A."/>
            <person name="Bhattacharya S.S."/>
            <person name="Shirouzu T."/>
            <person name="Yoshinaga Y."/>
            <person name="Martin F.M."/>
            <person name="Grigoriev I.V."/>
            <person name="Hibbett D.S."/>
        </authorList>
    </citation>
    <scope>NUCLEOTIDE SEQUENCE [LARGE SCALE GENOMIC DNA]</scope>
    <source>
        <strain evidence="14 15">93-53</strain>
    </source>
</reference>
<dbReference type="InterPro" id="IPR047187">
    <property type="entry name" value="SF1_C_Upf1"/>
</dbReference>
<comment type="similarity">
    <text evidence="2">Belongs to the DNA2/NAM7 helicase family. SDE3 subfamily.</text>
</comment>
<evidence type="ECO:0000256" key="6">
    <source>
        <dbReference type="ARBA" id="ARBA00022801"/>
    </source>
</evidence>
<evidence type="ECO:0000259" key="12">
    <source>
        <dbReference type="SMART" id="SM00382"/>
    </source>
</evidence>
<evidence type="ECO:0000256" key="7">
    <source>
        <dbReference type="ARBA" id="ARBA00022806"/>
    </source>
</evidence>
<evidence type="ECO:0000256" key="5">
    <source>
        <dbReference type="ARBA" id="ARBA00022741"/>
    </source>
</evidence>
<name>A0A165BBF2_9APHY</name>
<evidence type="ECO:0000256" key="10">
    <source>
        <dbReference type="ARBA" id="ARBA00047984"/>
    </source>
</evidence>
<dbReference type="GeneID" id="63828786"/>
<dbReference type="InterPro" id="IPR041679">
    <property type="entry name" value="DNA2/NAM7-like_C"/>
</dbReference>
<organism evidence="14 15">
    <name type="scientific">Laetiporus sulphureus 93-53</name>
    <dbReference type="NCBI Taxonomy" id="1314785"/>
    <lineage>
        <taxon>Eukaryota</taxon>
        <taxon>Fungi</taxon>
        <taxon>Dikarya</taxon>
        <taxon>Basidiomycota</taxon>
        <taxon>Agaricomycotina</taxon>
        <taxon>Agaricomycetes</taxon>
        <taxon>Polyporales</taxon>
        <taxon>Laetiporus</taxon>
    </lineage>
</organism>
<keyword evidence="5" id="KW-0547">Nucleotide-binding</keyword>
<keyword evidence="8" id="KW-0067">ATP-binding</keyword>
<evidence type="ECO:0000256" key="8">
    <source>
        <dbReference type="ARBA" id="ARBA00022840"/>
    </source>
</evidence>
<dbReference type="InterPro" id="IPR026122">
    <property type="entry name" value="MOV-10/SDE3_DEXXQ/H-box"/>
</dbReference>
<dbReference type="FunFam" id="3.40.50.300:FF:000326">
    <property type="entry name" value="P-loop containing nucleoside triphosphate hydrolase"/>
    <property type="match status" value="1"/>
</dbReference>
<dbReference type="PANTHER" id="PTHR45418">
    <property type="entry name" value="CANCER/TESTIS ANTIGEN 55"/>
    <property type="match status" value="1"/>
</dbReference>
<evidence type="ECO:0000313" key="14">
    <source>
        <dbReference type="EMBL" id="KZT00673.1"/>
    </source>
</evidence>
<dbReference type="SUPFAM" id="SSF52540">
    <property type="entry name" value="P-loop containing nucleoside triphosphate hydrolases"/>
    <property type="match status" value="1"/>
</dbReference>
<dbReference type="InterPro" id="IPR036236">
    <property type="entry name" value="Znf_C2H2_sf"/>
</dbReference>
<dbReference type="GO" id="GO:0031047">
    <property type="term" value="P:regulatory ncRNA-mediated gene silencing"/>
    <property type="evidence" value="ECO:0007669"/>
    <property type="project" value="UniProtKB-KW"/>
</dbReference>
<dbReference type="GO" id="GO:0005737">
    <property type="term" value="C:cytoplasm"/>
    <property type="evidence" value="ECO:0007669"/>
    <property type="project" value="UniProtKB-SubCell"/>
</dbReference>
<dbReference type="InterPro" id="IPR003604">
    <property type="entry name" value="Matrin/U1-like-C_Znf_C2H2"/>
</dbReference>
<evidence type="ECO:0000256" key="1">
    <source>
        <dbReference type="ARBA" id="ARBA00004496"/>
    </source>
</evidence>
<dbReference type="Gene3D" id="3.30.160.60">
    <property type="entry name" value="Classic Zinc Finger"/>
    <property type="match status" value="1"/>
</dbReference>
<keyword evidence="4" id="KW-0963">Cytoplasm</keyword>
<feature type="domain" description="U1-type" evidence="13">
    <location>
        <begin position="116"/>
        <end position="149"/>
    </location>
</feature>
<keyword evidence="7" id="KW-0347">Helicase</keyword>
<dbReference type="Gene3D" id="3.40.50.300">
    <property type="entry name" value="P-loop containing nucleotide triphosphate hydrolases"/>
    <property type="match status" value="2"/>
</dbReference>
<dbReference type="SMART" id="SM00451">
    <property type="entry name" value="ZnF_U1"/>
    <property type="match status" value="3"/>
</dbReference>
<comment type="subcellular location">
    <subcellularLocation>
        <location evidence="1">Cytoplasm</location>
    </subcellularLocation>
</comment>
<sequence>MAQLAPGNYCPNVLYSTGCTDAACGLVHDVKFCQACGIIFHPAKLYNQHISGKKHQERVTITATSSSNRLRCPICAVQVSGRPNWQQHVAGGKHRSRASQQGVSPAVEPEDANVLRNARHCTLCSRIISFSSWSSHVRGAEHQRQEQHASFRAAFEQAERNRNGIKVMPDGDIDFGIVTATNASQGVTIMVVVQSDNPSSQIRVVSASCIMKNPNSACPFTAVLDGSGEVRAARDTRLKLTFRHQNVGRYEGRLEIHFQRSGQNFMIVRRFKATIGDTADHELLKVMKPYVKHRRVPWRRASQFLPGSPPPAMNAVPWKKKLEMYPTPENIIAALRARASPLQIIEFIRQSILPATFNETSHGLYLQVLLWIEEYRMEQDMRSYDLADATFKKEGRYHFLDVPGLAEKRPSVLIGDRIEVQTSGATDDRCFEGWVHLVRRDDVGLDFHPSFKPIGSQRYNVRFQLNRIPLRRQHQALRIYRSKLARLLFPQPQHVGLTASVSATDLSLVYFDARVGNNAAQATAVRSIVELRKRAAPFIIFGPPGTGKTVTIVEAIRQLLARNSQARILACAPSNSAADILAQRLSKLGADQLFRHYAVSRKPDEVPNDLRPFIFLNTQGNFSVPPLERLSQFRVIVCTCLSASFPYGVGLRAGHFSHIFVDEAGQASEPEVMTAIKPMVLPSTQVILSGDPRQLGPIIRSTVARELGLGRSYLERLMERELYQPPTGRNRSYVKLVKNFRSHGAILAFPNQQFYDDELQVSGSPSVINAYVGSRHLENLKFPVIFHAVSGKDDKEANSPSYFNVDEIIVGKKYIADLLADRRHPIKKNEIGVIAPYHAHVRKFRKALSQKVAGASVDEDDAVKVASVEEFQGDERKVIILSTVRSSRDLLEYDARYALGFVANPRRFNVAVTRAQALLIVIGDPSVLSLDPLWRAFLNYVYLNDGWRGEPITWDPHAPVDDNGAFAQQLQQNSLAHITTFMQQTQELAGDEEGEVTGADVEEGAANTELVHGGVQE</sequence>
<dbReference type="GO" id="GO:0008270">
    <property type="term" value="F:zinc ion binding"/>
    <property type="evidence" value="ECO:0007669"/>
    <property type="project" value="InterPro"/>
</dbReference>
<evidence type="ECO:0000256" key="3">
    <source>
        <dbReference type="ARBA" id="ARBA00012552"/>
    </source>
</evidence>
<evidence type="ECO:0000259" key="13">
    <source>
        <dbReference type="SMART" id="SM00451"/>
    </source>
</evidence>
<dbReference type="Pfam" id="PF21634">
    <property type="entry name" value="MOV-10_beta-barrel"/>
    <property type="match status" value="1"/>
</dbReference>
<keyword evidence="15" id="KW-1185">Reference proteome</keyword>
<dbReference type="Pfam" id="PF13086">
    <property type="entry name" value="AAA_11"/>
    <property type="match status" value="2"/>
</dbReference>
<feature type="domain" description="U1-type" evidence="13">
    <location>
        <begin position="28"/>
        <end position="62"/>
    </location>
</feature>
<dbReference type="SUPFAM" id="SSF57667">
    <property type="entry name" value="beta-beta-alpha zinc fingers"/>
    <property type="match status" value="1"/>
</dbReference>
<dbReference type="InterPro" id="IPR003593">
    <property type="entry name" value="AAA+_ATPase"/>
</dbReference>
<dbReference type="InterPro" id="IPR041677">
    <property type="entry name" value="DNA2/NAM7_AAA_11"/>
</dbReference>
<dbReference type="SMART" id="SM00382">
    <property type="entry name" value="AAA"/>
    <property type="match status" value="1"/>
</dbReference>
<accession>A0A165BBF2</accession>
<dbReference type="InterPro" id="IPR027417">
    <property type="entry name" value="P-loop_NTPase"/>
</dbReference>
<dbReference type="GO" id="GO:0005524">
    <property type="term" value="F:ATP binding"/>
    <property type="evidence" value="ECO:0007669"/>
    <property type="project" value="UniProtKB-KW"/>
</dbReference>
<dbReference type="EMBL" id="KV427680">
    <property type="protein sequence ID" value="KZT00673.1"/>
    <property type="molecule type" value="Genomic_DNA"/>
</dbReference>
<feature type="region of interest" description="Disordered" evidence="11">
    <location>
        <begin position="86"/>
        <end position="109"/>
    </location>
</feature>